<dbReference type="EMBL" id="CM039426">
    <property type="protein sequence ID" value="KAI4357168.1"/>
    <property type="molecule type" value="Genomic_DNA"/>
</dbReference>
<organism evidence="1 2">
    <name type="scientific">Bauhinia variegata</name>
    <name type="common">Purple orchid tree</name>
    <name type="synonym">Phanera variegata</name>
    <dbReference type="NCBI Taxonomy" id="167791"/>
    <lineage>
        <taxon>Eukaryota</taxon>
        <taxon>Viridiplantae</taxon>
        <taxon>Streptophyta</taxon>
        <taxon>Embryophyta</taxon>
        <taxon>Tracheophyta</taxon>
        <taxon>Spermatophyta</taxon>
        <taxon>Magnoliopsida</taxon>
        <taxon>eudicotyledons</taxon>
        <taxon>Gunneridae</taxon>
        <taxon>Pentapetalae</taxon>
        <taxon>rosids</taxon>
        <taxon>fabids</taxon>
        <taxon>Fabales</taxon>
        <taxon>Fabaceae</taxon>
        <taxon>Cercidoideae</taxon>
        <taxon>Cercideae</taxon>
        <taxon>Bauhiniinae</taxon>
        <taxon>Bauhinia</taxon>
    </lineage>
</organism>
<reference evidence="1 2" key="1">
    <citation type="journal article" date="2022" name="DNA Res.">
        <title>Chromosomal-level genome assembly of the orchid tree Bauhinia variegata (Leguminosae; Cercidoideae) supports the allotetraploid origin hypothesis of Bauhinia.</title>
        <authorList>
            <person name="Zhong Y."/>
            <person name="Chen Y."/>
            <person name="Zheng D."/>
            <person name="Pang J."/>
            <person name="Liu Y."/>
            <person name="Luo S."/>
            <person name="Meng S."/>
            <person name="Qian L."/>
            <person name="Wei D."/>
            <person name="Dai S."/>
            <person name="Zhou R."/>
        </authorList>
    </citation>
    <scope>NUCLEOTIDE SEQUENCE [LARGE SCALE GENOMIC DNA]</scope>
    <source>
        <strain evidence="1">BV-YZ2020</strain>
    </source>
</reference>
<accession>A0ACB9Q8Z4</accession>
<sequence>MINPSLVLIAGGLTDGKSKDILTMKQNEDEWVEYKNVMEDVIKWSGLDKNLLFDLRGNHDNFGIPVVGGSFDFFSKYSISGQLGRNQSVNEETVTLGFELCKPRKFREAFNEKSPADSQQ</sequence>
<name>A0ACB9Q8Z4_BAUVA</name>
<evidence type="ECO:0000313" key="2">
    <source>
        <dbReference type="Proteomes" id="UP000828941"/>
    </source>
</evidence>
<dbReference type="Proteomes" id="UP000828941">
    <property type="component" value="Chromosome 1"/>
</dbReference>
<gene>
    <name evidence="1" type="ORF">L6164_001134</name>
</gene>
<protein>
    <submittedName>
        <fullName evidence="1">Uncharacterized protein</fullName>
    </submittedName>
</protein>
<comment type="caution">
    <text evidence="1">The sequence shown here is derived from an EMBL/GenBank/DDBJ whole genome shotgun (WGS) entry which is preliminary data.</text>
</comment>
<evidence type="ECO:0000313" key="1">
    <source>
        <dbReference type="EMBL" id="KAI4357168.1"/>
    </source>
</evidence>
<keyword evidence="2" id="KW-1185">Reference proteome</keyword>
<proteinExistence type="predicted"/>